<evidence type="ECO:0000313" key="2">
    <source>
        <dbReference type="Proteomes" id="UP000232229"/>
    </source>
</evidence>
<reference evidence="1 2" key="1">
    <citation type="submission" date="2017-08" db="EMBL/GenBank/DDBJ databases">
        <title>Complete Genome Sequence of Mesoplasma chauliocola.</title>
        <authorList>
            <person name="Knight T.F.Jr."/>
            <person name="Citino T."/>
        </authorList>
    </citation>
    <scope>NUCLEOTIDE SEQUENCE [LARGE SCALE GENOMIC DNA]</scope>
    <source>
        <strain evidence="1 2">CHPA-2</strain>
    </source>
</reference>
<dbReference type="RefSeq" id="WP_027875340.1">
    <property type="nucleotide sequence ID" value="NZ_CP023173.1"/>
</dbReference>
<gene>
    <name evidence="1" type="ORF">CK556_01640</name>
</gene>
<sequence>MNSNIKLVKKVKMSEKEINFRDTKIQKFVIKDILEMITKAGYDKNNLYFSPEEGVNRDNYAFLMFTKKWITSIIKDIKTLPIKQKQKERAINKLELISKLEIIKDKRMQTYEINEKNLALMMENLLARGKIWTKRKIVKKLFFLDQERKKQYVNNLKVLSEAKFKTQNDQKKLYQEFWDKYEKEYLSEREVALIRYKDPKRYAFLYNYYKKDPNNNLLKDFKPDPEKFEIYKNLTYKKK</sequence>
<dbReference type="AlphaFoldDB" id="A0A249SN38"/>
<organism evidence="1 2">
    <name type="scientific">Mesoplasma chauliocola</name>
    <dbReference type="NCBI Taxonomy" id="216427"/>
    <lineage>
        <taxon>Bacteria</taxon>
        <taxon>Bacillati</taxon>
        <taxon>Mycoplasmatota</taxon>
        <taxon>Mollicutes</taxon>
        <taxon>Entomoplasmatales</taxon>
        <taxon>Entomoplasmataceae</taxon>
        <taxon>Mesoplasma</taxon>
    </lineage>
</organism>
<keyword evidence="2" id="KW-1185">Reference proteome</keyword>
<accession>A0A249SN38</accession>
<dbReference type="KEGG" id="mchc:CK556_01640"/>
<evidence type="ECO:0000313" key="1">
    <source>
        <dbReference type="EMBL" id="ASZ09058.1"/>
    </source>
</evidence>
<name>A0A249SN38_9MOLU</name>
<dbReference type="Proteomes" id="UP000232229">
    <property type="component" value="Chromosome"/>
</dbReference>
<proteinExistence type="predicted"/>
<protein>
    <submittedName>
        <fullName evidence="1">Uncharacterized protein</fullName>
    </submittedName>
</protein>
<dbReference type="EMBL" id="CP023173">
    <property type="protein sequence ID" value="ASZ09058.1"/>
    <property type="molecule type" value="Genomic_DNA"/>
</dbReference>
<dbReference type="STRING" id="1336232.GCA_000518825_00283"/>